<organism evidence="2 3">
    <name type="scientific">Austropuccinia psidii MF-1</name>
    <dbReference type="NCBI Taxonomy" id="1389203"/>
    <lineage>
        <taxon>Eukaryota</taxon>
        <taxon>Fungi</taxon>
        <taxon>Dikarya</taxon>
        <taxon>Basidiomycota</taxon>
        <taxon>Pucciniomycotina</taxon>
        <taxon>Pucciniomycetes</taxon>
        <taxon>Pucciniales</taxon>
        <taxon>Sphaerophragmiaceae</taxon>
        <taxon>Austropuccinia</taxon>
    </lineage>
</organism>
<dbReference type="PROSITE" id="PS50013">
    <property type="entry name" value="CHROMO_2"/>
    <property type="match status" value="1"/>
</dbReference>
<dbReference type="InterPro" id="IPR000953">
    <property type="entry name" value="Chromo/chromo_shadow_dom"/>
</dbReference>
<proteinExistence type="predicted"/>
<sequence length="109" mass="12909">MNPDFCISILEPVKTSKVPNRHQEPPTPITIEEEEEWEDSQILDSKLKRGTLWYLGEWKSFNQDTERSTWAQTENLRNCPEHVKDFLFLYPEKPGPNCSRGGFFCSFWR</sequence>
<accession>A0A9Q3P5U1</accession>
<keyword evidence="3" id="KW-1185">Reference proteome</keyword>
<dbReference type="EMBL" id="AVOT02054436">
    <property type="protein sequence ID" value="MBW0549142.1"/>
    <property type="molecule type" value="Genomic_DNA"/>
</dbReference>
<gene>
    <name evidence="2" type="ORF">O181_088857</name>
</gene>
<dbReference type="GO" id="GO:0006338">
    <property type="term" value="P:chromatin remodeling"/>
    <property type="evidence" value="ECO:0007669"/>
    <property type="project" value="UniProtKB-ARBA"/>
</dbReference>
<evidence type="ECO:0000313" key="3">
    <source>
        <dbReference type="Proteomes" id="UP000765509"/>
    </source>
</evidence>
<dbReference type="AlphaFoldDB" id="A0A9Q3P5U1"/>
<name>A0A9Q3P5U1_9BASI</name>
<dbReference type="OrthoDB" id="2507021at2759"/>
<dbReference type="InterPro" id="IPR016197">
    <property type="entry name" value="Chromo-like_dom_sf"/>
</dbReference>
<dbReference type="Gene3D" id="2.40.50.40">
    <property type="match status" value="1"/>
</dbReference>
<reference evidence="2" key="1">
    <citation type="submission" date="2021-03" db="EMBL/GenBank/DDBJ databases">
        <title>Draft genome sequence of rust myrtle Austropuccinia psidii MF-1, a brazilian biotype.</title>
        <authorList>
            <person name="Quecine M.C."/>
            <person name="Pachon D.M.R."/>
            <person name="Bonatelli M.L."/>
            <person name="Correr F.H."/>
            <person name="Franceschini L.M."/>
            <person name="Leite T.F."/>
            <person name="Margarido G.R.A."/>
            <person name="Almeida C.A."/>
            <person name="Ferrarezi J.A."/>
            <person name="Labate C.A."/>
        </authorList>
    </citation>
    <scope>NUCLEOTIDE SEQUENCE</scope>
    <source>
        <strain evidence="2">MF-1</strain>
    </source>
</reference>
<dbReference type="Proteomes" id="UP000765509">
    <property type="component" value="Unassembled WGS sequence"/>
</dbReference>
<protein>
    <recommendedName>
        <fullName evidence="1">Chromo domain-containing protein</fullName>
    </recommendedName>
</protein>
<feature type="domain" description="Chromo" evidence="1">
    <location>
        <begin position="37"/>
        <end position="86"/>
    </location>
</feature>
<evidence type="ECO:0000259" key="1">
    <source>
        <dbReference type="PROSITE" id="PS50013"/>
    </source>
</evidence>
<evidence type="ECO:0000313" key="2">
    <source>
        <dbReference type="EMBL" id="MBW0549142.1"/>
    </source>
</evidence>
<comment type="caution">
    <text evidence="2">The sequence shown here is derived from an EMBL/GenBank/DDBJ whole genome shotgun (WGS) entry which is preliminary data.</text>
</comment>
<dbReference type="SUPFAM" id="SSF54160">
    <property type="entry name" value="Chromo domain-like"/>
    <property type="match status" value="1"/>
</dbReference>